<keyword evidence="2" id="KW-1185">Reference proteome</keyword>
<protein>
    <submittedName>
        <fullName evidence="1">Uncharacterized protein</fullName>
    </submittedName>
</protein>
<reference evidence="1 2" key="1">
    <citation type="submission" date="2013-11" db="EMBL/GenBank/DDBJ databases">
        <title>Genome sequencing of Stegodyphus mimosarum.</title>
        <authorList>
            <person name="Bechsgaard J."/>
        </authorList>
    </citation>
    <scope>NUCLEOTIDE SEQUENCE [LARGE SCALE GENOMIC DNA]</scope>
</reference>
<dbReference type="PROSITE" id="PS51257">
    <property type="entry name" value="PROKAR_LIPOPROTEIN"/>
    <property type="match status" value="1"/>
</dbReference>
<proteinExistence type="predicted"/>
<evidence type="ECO:0000313" key="1">
    <source>
        <dbReference type="EMBL" id="KFM68179.1"/>
    </source>
</evidence>
<evidence type="ECO:0000313" key="2">
    <source>
        <dbReference type="Proteomes" id="UP000054359"/>
    </source>
</evidence>
<gene>
    <name evidence="1" type="ORF">X975_06342</name>
</gene>
<organism evidence="1 2">
    <name type="scientific">Stegodyphus mimosarum</name>
    <name type="common">African social velvet spider</name>
    <dbReference type="NCBI Taxonomy" id="407821"/>
    <lineage>
        <taxon>Eukaryota</taxon>
        <taxon>Metazoa</taxon>
        <taxon>Ecdysozoa</taxon>
        <taxon>Arthropoda</taxon>
        <taxon>Chelicerata</taxon>
        <taxon>Arachnida</taxon>
        <taxon>Araneae</taxon>
        <taxon>Araneomorphae</taxon>
        <taxon>Entelegynae</taxon>
        <taxon>Eresoidea</taxon>
        <taxon>Eresidae</taxon>
        <taxon>Stegodyphus</taxon>
    </lineage>
</organism>
<dbReference type="EMBL" id="KK116582">
    <property type="protein sequence ID" value="KFM68179.1"/>
    <property type="molecule type" value="Genomic_DNA"/>
</dbReference>
<sequence>MISKTPRCDFLPRHFLSILIATFACGCSACTSWRVPRLLF</sequence>
<dbReference type="AlphaFoldDB" id="A0A087TSU0"/>
<dbReference type="Proteomes" id="UP000054359">
    <property type="component" value="Unassembled WGS sequence"/>
</dbReference>
<feature type="non-terminal residue" evidence="1">
    <location>
        <position position="40"/>
    </location>
</feature>
<accession>A0A087TSU0</accession>
<name>A0A087TSU0_STEMI</name>